<keyword evidence="7" id="KW-0479">Metal-binding</keyword>
<keyword evidence="9" id="KW-0862">Zinc</keyword>
<comment type="function">
    <text evidence="14">DNA-dependent RNA polymerase catalyzes the transcription of DNA into RNA using the four ribonucleoside triphosphates as substrates.</text>
</comment>
<comment type="similarity">
    <text evidence="2 14">Belongs to the RNA polymerase beta' chain family.</text>
</comment>
<dbReference type="InterPro" id="IPR000684">
    <property type="entry name" value="RNA_pol_II_repeat_euk"/>
</dbReference>
<dbReference type="EMBL" id="CVQI01034607">
    <property type="protein sequence ID" value="CRK45231.1"/>
    <property type="molecule type" value="Genomic_DNA"/>
</dbReference>
<evidence type="ECO:0000256" key="12">
    <source>
        <dbReference type="ARBA" id="ARBA00023242"/>
    </source>
</evidence>
<dbReference type="InterPro" id="IPR006592">
    <property type="entry name" value="RNA_pol_N"/>
</dbReference>
<feature type="compositionally biased region" description="Low complexity" evidence="15">
    <location>
        <begin position="549"/>
        <end position="583"/>
    </location>
</feature>
<gene>
    <name evidence="17" type="ORF">BN1723_016494</name>
</gene>
<feature type="compositionally biased region" description="Low complexity" evidence="15">
    <location>
        <begin position="710"/>
        <end position="734"/>
    </location>
</feature>
<name>A0A0G4NF65_VERLO</name>
<keyword evidence="12" id="KW-0539">Nucleus</keyword>
<dbReference type="InterPro" id="IPR000722">
    <property type="entry name" value="RNA_pol_asu"/>
</dbReference>
<dbReference type="Gene3D" id="4.10.860.120">
    <property type="entry name" value="RNA polymerase II, clamp domain"/>
    <property type="match status" value="2"/>
</dbReference>
<organism evidence="17 18">
    <name type="scientific">Verticillium longisporum</name>
    <name type="common">Verticillium dahliae var. longisporum</name>
    <dbReference type="NCBI Taxonomy" id="100787"/>
    <lineage>
        <taxon>Eukaryota</taxon>
        <taxon>Fungi</taxon>
        <taxon>Dikarya</taxon>
        <taxon>Ascomycota</taxon>
        <taxon>Pezizomycotina</taxon>
        <taxon>Sordariomycetes</taxon>
        <taxon>Hypocreomycetidae</taxon>
        <taxon>Glomerellales</taxon>
        <taxon>Plectosphaerellaceae</taxon>
        <taxon>Verticillium</taxon>
    </lineage>
</organism>
<dbReference type="Pfam" id="PF00623">
    <property type="entry name" value="RNA_pol_Rpb1_2"/>
    <property type="match status" value="1"/>
</dbReference>
<keyword evidence="8" id="KW-0677">Repeat</keyword>
<evidence type="ECO:0000256" key="15">
    <source>
        <dbReference type="SAM" id="MobiDB-lite"/>
    </source>
</evidence>
<evidence type="ECO:0000256" key="2">
    <source>
        <dbReference type="ARBA" id="ARBA00006460"/>
    </source>
</evidence>
<evidence type="ECO:0000259" key="16">
    <source>
        <dbReference type="SMART" id="SM00663"/>
    </source>
</evidence>
<dbReference type="InterPro" id="IPR007066">
    <property type="entry name" value="RNA_pol_Rpb1_3"/>
</dbReference>
<evidence type="ECO:0000256" key="5">
    <source>
        <dbReference type="ARBA" id="ARBA00022679"/>
    </source>
</evidence>
<evidence type="ECO:0000256" key="14">
    <source>
        <dbReference type="RuleBase" id="RU004279"/>
    </source>
</evidence>
<keyword evidence="6 14" id="KW-0548">Nucleotidyltransferase</keyword>
<dbReference type="EC" id="2.7.7.6" evidence="14"/>
<dbReference type="Gene3D" id="1.10.274.100">
    <property type="entry name" value="RNA polymerase Rpb1, domain 3"/>
    <property type="match status" value="1"/>
</dbReference>
<feature type="region of interest" description="Disordered" evidence="15">
    <location>
        <begin position="97"/>
        <end position="122"/>
    </location>
</feature>
<evidence type="ECO:0000256" key="9">
    <source>
        <dbReference type="ARBA" id="ARBA00022833"/>
    </source>
</evidence>
<feature type="compositionally biased region" description="Low complexity" evidence="15">
    <location>
        <begin position="593"/>
        <end position="667"/>
    </location>
</feature>
<keyword evidence="10" id="KW-0238">DNA-binding</keyword>
<keyword evidence="11 14" id="KW-0804">Transcription</keyword>
<evidence type="ECO:0000256" key="1">
    <source>
        <dbReference type="ARBA" id="ARBA00004123"/>
    </source>
</evidence>
<feature type="region of interest" description="Disordered" evidence="15">
    <location>
        <begin position="535"/>
        <end position="745"/>
    </location>
</feature>
<dbReference type="Pfam" id="PF05001">
    <property type="entry name" value="RNA_pol_Rpb1_R"/>
    <property type="match status" value="7"/>
</dbReference>
<dbReference type="GO" id="GO:0005665">
    <property type="term" value="C:RNA polymerase II, core complex"/>
    <property type="evidence" value="ECO:0007669"/>
    <property type="project" value="TreeGrafter"/>
</dbReference>
<evidence type="ECO:0000313" key="17">
    <source>
        <dbReference type="EMBL" id="CRK45231.1"/>
    </source>
</evidence>
<evidence type="ECO:0000256" key="10">
    <source>
        <dbReference type="ARBA" id="ARBA00023125"/>
    </source>
</evidence>
<proteinExistence type="inferred from homology"/>
<dbReference type="Pfam" id="PF04997">
    <property type="entry name" value="RNA_pol_Rpb1_1"/>
    <property type="match status" value="1"/>
</dbReference>
<evidence type="ECO:0000256" key="13">
    <source>
        <dbReference type="ARBA" id="ARBA00048552"/>
    </source>
</evidence>
<dbReference type="SMART" id="SM00663">
    <property type="entry name" value="RPOLA_N"/>
    <property type="match status" value="1"/>
</dbReference>
<dbReference type="PANTHER" id="PTHR19376:SF37">
    <property type="entry name" value="DNA-DIRECTED RNA POLYMERASE II SUBUNIT RPB1"/>
    <property type="match status" value="1"/>
</dbReference>
<dbReference type="FunFam" id="3.30.1490.180:FF:000001">
    <property type="entry name" value="DNA-directed RNA polymerase subunit"/>
    <property type="match status" value="1"/>
</dbReference>
<dbReference type="GO" id="GO:0003899">
    <property type="term" value="F:DNA-directed RNA polymerase activity"/>
    <property type="evidence" value="ECO:0007669"/>
    <property type="project" value="UniProtKB-EC"/>
</dbReference>
<dbReference type="PROSITE" id="PS00115">
    <property type="entry name" value="RNA_POL_II_REPEAT"/>
    <property type="match status" value="3"/>
</dbReference>
<dbReference type="GO" id="GO:0006366">
    <property type="term" value="P:transcription by RNA polymerase II"/>
    <property type="evidence" value="ECO:0007669"/>
    <property type="project" value="InterPro"/>
</dbReference>
<feature type="compositionally biased region" description="Polar residues" evidence="15">
    <location>
        <begin position="692"/>
        <end position="709"/>
    </location>
</feature>
<dbReference type="PANTHER" id="PTHR19376">
    <property type="entry name" value="DNA-DIRECTED RNA POLYMERASE"/>
    <property type="match status" value="1"/>
</dbReference>
<protein>
    <recommendedName>
        <fullName evidence="14">DNA-directed RNA polymerase subunit</fullName>
        <ecNumber evidence="14">2.7.7.6</ecNumber>
    </recommendedName>
</protein>
<evidence type="ECO:0000256" key="11">
    <source>
        <dbReference type="ARBA" id="ARBA00023163"/>
    </source>
</evidence>
<dbReference type="GO" id="GO:0003677">
    <property type="term" value="F:DNA binding"/>
    <property type="evidence" value="ECO:0007669"/>
    <property type="project" value="UniProtKB-KW"/>
</dbReference>
<dbReference type="AlphaFoldDB" id="A0A0G4NF65"/>
<dbReference type="Gene3D" id="3.30.1490.180">
    <property type="entry name" value="RNA polymerase ii"/>
    <property type="match status" value="1"/>
</dbReference>
<keyword evidence="3 14" id="KW-0240">DNA-directed RNA polymerase</keyword>
<evidence type="ECO:0000313" key="18">
    <source>
        <dbReference type="Proteomes" id="UP000045706"/>
    </source>
</evidence>
<dbReference type="FunFam" id="2.40.40.20:FF:000019">
    <property type="entry name" value="DNA-directed RNA polymerase II subunit RPB1"/>
    <property type="match status" value="1"/>
</dbReference>
<sequence length="745" mass="81998">MSSRLDKFILCKTCTQAMGECPGHFGHIELAKGVYHPGFIKKVKKILEIVCLECYKVLGDRNDPEFEQAVNTRDPKQRFHRVWLHCKKKKRCENELKEEKDGPDSFPELRRQNQVPHDGCGNVKHDIRAKALQLIEKVTSTTEDGVKDVKEVPITADRAHGILRRISDDDLRDMGLNLDYARPEWMIITVLPVPPPPVRPSISMDGTGQGMRNEDDLTYKLGDIIRANGNVRQAIREASPAHIARDFEQLLQYHVATYMDNDIAGQPRALQKSGRPVKAIRARLKGKEGRLRGNLMGKRVDFSARTVITGDANLSLDEVGVPRSIARTLTYPETVTPYNIGKLHELVQNGPNEHPGAKYVIRTDGTRIDLRHHRRAGQISLEYGWKVERHLMTGDYIIFNRQPSLHKESMMGHRVRVMPYSTFRLNLSVTSPYNADFDGDEMNLHVPQSEETRAEIKELCMVPINIVSPQRNGPLMGIVQDTLAGAYKLCRRDVFLTKEEVMNIMLWVPNWDGIIPVPAILRPSPRWTGKQIMSMAIPGGASPGRAGATSPFTTSPTSPFSSFAGAGGYSPTSPGGGYSPTSPLMDGGARYATSPQFSPSSPSFSPTSPVHRPTSPASPNYSPTSPSYSPTSPTSPRHYSPTSPAQFNSPTSPSYSPASPSYSPTSPNLHGAGPTSPSYSPASPSWSPTSPEHSYSPTSPSFQRPAMQQSPTSPNYSPTSPSFSPRTPGPSGSGNQYSPNSPTND</sequence>
<dbReference type="PRINTS" id="PR01217">
    <property type="entry name" value="PRICHEXTENSN"/>
</dbReference>
<dbReference type="SUPFAM" id="SSF64484">
    <property type="entry name" value="beta and beta-prime subunits of DNA dependent RNA-polymerase"/>
    <property type="match status" value="1"/>
</dbReference>
<feature type="compositionally biased region" description="Basic and acidic residues" evidence="15">
    <location>
        <begin position="97"/>
        <end position="111"/>
    </location>
</feature>
<dbReference type="InterPro" id="IPR044893">
    <property type="entry name" value="RNA_pol_Rpb1_clamp_domain"/>
</dbReference>
<evidence type="ECO:0000256" key="3">
    <source>
        <dbReference type="ARBA" id="ARBA00022478"/>
    </source>
</evidence>
<dbReference type="GO" id="GO:0046872">
    <property type="term" value="F:metal ion binding"/>
    <property type="evidence" value="ECO:0007669"/>
    <property type="project" value="UniProtKB-KW"/>
</dbReference>
<dbReference type="Pfam" id="PF04983">
    <property type="entry name" value="RNA_pol_Rpb1_3"/>
    <property type="match status" value="1"/>
</dbReference>
<evidence type="ECO:0000256" key="7">
    <source>
        <dbReference type="ARBA" id="ARBA00022723"/>
    </source>
</evidence>
<dbReference type="InterPro" id="IPR007080">
    <property type="entry name" value="RNA_pol_Rpb1_1"/>
</dbReference>
<feature type="domain" description="RNA polymerase N-terminal" evidence="16">
    <location>
        <begin position="184"/>
        <end position="490"/>
    </location>
</feature>
<evidence type="ECO:0000256" key="4">
    <source>
        <dbReference type="ARBA" id="ARBA00022553"/>
    </source>
</evidence>
<evidence type="ECO:0000256" key="8">
    <source>
        <dbReference type="ARBA" id="ARBA00022737"/>
    </source>
</evidence>
<keyword evidence="4" id="KW-0597">Phosphoprotein</keyword>
<comment type="subcellular location">
    <subcellularLocation>
        <location evidence="1">Nucleus</location>
    </subcellularLocation>
</comment>
<keyword evidence="5 14" id="KW-0808">Transferase</keyword>
<dbReference type="Gene3D" id="2.40.40.20">
    <property type="match status" value="1"/>
</dbReference>
<dbReference type="Proteomes" id="UP000045706">
    <property type="component" value="Unassembled WGS sequence"/>
</dbReference>
<feature type="compositionally biased region" description="Polar residues" evidence="15">
    <location>
        <begin position="735"/>
        <end position="745"/>
    </location>
</feature>
<dbReference type="InterPro" id="IPR045867">
    <property type="entry name" value="DNA-dir_RpoC_beta_prime"/>
</dbReference>
<evidence type="ECO:0000256" key="6">
    <source>
        <dbReference type="ARBA" id="ARBA00022695"/>
    </source>
</evidence>
<dbReference type="InterPro" id="IPR042102">
    <property type="entry name" value="RNA_pol_Rpb1_3_sf"/>
</dbReference>
<feature type="compositionally biased region" description="Low complexity" evidence="15">
    <location>
        <begin position="674"/>
        <end position="691"/>
    </location>
</feature>
<accession>A0A0G4NF65</accession>
<comment type="catalytic activity">
    <reaction evidence="13 14">
        <text>RNA(n) + a ribonucleoside 5'-triphosphate = RNA(n+1) + diphosphate</text>
        <dbReference type="Rhea" id="RHEA:21248"/>
        <dbReference type="Rhea" id="RHEA-COMP:14527"/>
        <dbReference type="Rhea" id="RHEA-COMP:17342"/>
        <dbReference type="ChEBI" id="CHEBI:33019"/>
        <dbReference type="ChEBI" id="CHEBI:61557"/>
        <dbReference type="ChEBI" id="CHEBI:140395"/>
        <dbReference type="EC" id="2.7.7.6"/>
    </reaction>
</comment>
<reference evidence="18" key="1">
    <citation type="submission" date="2015-05" db="EMBL/GenBank/DDBJ databases">
        <authorList>
            <person name="Fogelqvist Johan"/>
        </authorList>
    </citation>
    <scope>NUCLEOTIDE SEQUENCE [LARGE SCALE GENOMIC DNA]</scope>
</reference>